<evidence type="ECO:0000256" key="1">
    <source>
        <dbReference type="SAM" id="Coils"/>
    </source>
</evidence>
<evidence type="ECO:0000256" key="3">
    <source>
        <dbReference type="SAM" id="Phobius"/>
    </source>
</evidence>
<feature type="compositionally biased region" description="Basic and acidic residues" evidence="2">
    <location>
        <begin position="371"/>
        <end position="388"/>
    </location>
</feature>
<feature type="coiled-coil region" evidence="1">
    <location>
        <begin position="293"/>
        <end position="357"/>
    </location>
</feature>
<keyword evidence="3" id="KW-0812">Transmembrane</keyword>
<evidence type="ECO:0000313" key="5">
    <source>
        <dbReference type="Proteomes" id="UP000886818"/>
    </source>
</evidence>
<dbReference type="RefSeq" id="WP_218281946.1">
    <property type="nucleotide sequence ID" value="NZ_CP078093.1"/>
</dbReference>
<sequence length="527" mass="59865">MKHVDRTLKQLRNKIWIEKMLESIINAFCISSIGFFLCISGAHFFPIVYALKKSLVFILGVIILGIMIGFFKRPSIQETALLGDSLGFQERLLTYLEYKHEENVMIENFKEELASALAVFDLVKKYKIKLPTKRIIMSVLLFFLATGIYFIPSLSMEVANDQEAVHKELKEEAQKLAALKDKLEKSLEDKASISEEKEELFFILEETEEKLKNSFDYDEGAVNVMEAQKKIKNISSEKLGEELKSVAGVFEGLGQNGEAIKDAFASGEVEKAVKALSQQSFSQKEQKRIIENIEEMEKRLKSSEYMKKELLKNMKTALKEQPTGERISQAIENNKQNKEIKKMVEEAESKLTSMKERLLAKGDKGFNSVGGEEKAHDFANGENEDTRNGEISNQMGNERVLGEAADHSMKEANGVGGSNGTDFEYEELMGKEGTLERQASSRLWKNEQESSFLKASWQDEGKFISKESDHAVATNGENVSLDYLYRKFQKEGMEYIKKQEIPLSRKEMVLQYFNKLNGGLENGRVDD</sequence>
<keyword evidence="1" id="KW-0175">Coiled coil</keyword>
<feature type="region of interest" description="Disordered" evidence="2">
    <location>
        <begin position="363"/>
        <end position="391"/>
    </location>
</feature>
<proteinExistence type="predicted"/>
<feature type="transmembrane region" description="Helical" evidence="3">
    <location>
        <begin position="21"/>
        <end position="48"/>
    </location>
</feature>
<protein>
    <submittedName>
        <fullName evidence="4">Uncharacterized protein</fullName>
    </submittedName>
</protein>
<evidence type="ECO:0000256" key="2">
    <source>
        <dbReference type="SAM" id="MobiDB-lite"/>
    </source>
</evidence>
<feature type="coiled-coil region" evidence="1">
    <location>
        <begin position="159"/>
        <end position="196"/>
    </location>
</feature>
<feature type="transmembrane region" description="Helical" evidence="3">
    <location>
        <begin position="135"/>
        <end position="152"/>
    </location>
</feature>
<evidence type="ECO:0000313" key="4">
    <source>
        <dbReference type="EMBL" id="QXM05246.1"/>
    </source>
</evidence>
<name>A0ABX8R8X1_9CLOT</name>
<feature type="transmembrane region" description="Helical" evidence="3">
    <location>
        <begin position="54"/>
        <end position="71"/>
    </location>
</feature>
<dbReference type="EMBL" id="CP078093">
    <property type="protein sequence ID" value="QXM05246.1"/>
    <property type="molecule type" value="Genomic_DNA"/>
</dbReference>
<keyword evidence="3" id="KW-1133">Transmembrane helix</keyword>
<gene>
    <name evidence="4" type="ORF">KVH43_07525</name>
</gene>
<accession>A0ABX8R8X1</accession>
<reference evidence="4" key="1">
    <citation type="submission" date="2021-07" db="EMBL/GenBank/DDBJ databases">
        <title>Complete genome sequence of Crassaminicella sp. 143-21, isolated from a deep-sea hydrothermal vent.</title>
        <authorList>
            <person name="Li X."/>
        </authorList>
    </citation>
    <scope>NUCLEOTIDE SEQUENCE</scope>
    <source>
        <strain evidence="4">143-21</strain>
    </source>
</reference>
<keyword evidence="3" id="KW-0472">Membrane</keyword>
<dbReference type="Proteomes" id="UP000886818">
    <property type="component" value="Chromosome"/>
</dbReference>
<organism evidence="4 5">
    <name type="scientific">Crassaminicella indica</name>
    <dbReference type="NCBI Taxonomy" id="2855394"/>
    <lineage>
        <taxon>Bacteria</taxon>
        <taxon>Bacillati</taxon>
        <taxon>Bacillota</taxon>
        <taxon>Clostridia</taxon>
        <taxon>Eubacteriales</taxon>
        <taxon>Clostridiaceae</taxon>
        <taxon>Crassaminicella</taxon>
    </lineage>
</organism>
<keyword evidence="5" id="KW-1185">Reference proteome</keyword>